<evidence type="ECO:0000256" key="2">
    <source>
        <dbReference type="SAM" id="SignalP"/>
    </source>
</evidence>
<organism evidence="3 4">
    <name type="scientific">Actinia tenebrosa</name>
    <name type="common">Australian red waratah sea anemone</name>
    <dbReference type="NCBI Taxonomy" id="6105"/>
    <lineage>
        <taxon>Eukaryota</taxon>
        <taxon>Metazoa</taxon>
        <taxon>Cnidaria</taxon>
        <taxon>Anthozoa</taxon>
        <taxon>Hexacorallia</taxon>
        <taxon>Actiniaria</taxon>
        <taxon>Actiniidae</taxon>
        <taxon>Actinia</taxon>
    </lineage>
</organism>
<reference evidence="4" key="1">
    <citation type="submission" date="2025-08" db="UniProtKB">
        <authorList>
            <consortium name="RefSeq"/>
        </authorList>
    </citation>
    <scope>IDENTIFICATION</scope>
    <source>
        <tissue evidence="4">Tentacle</tissue>
    </source>
</reference>
<feature type="coiled-coil region" evidence="1">
    <location>
        <begin position="47"/>
        <end position="81"/>
    </location>
</feature>
<protein>
    <submittedName>
        <fullName evidence="4">Uncharacterized protein LOC116293367</fullName>
    </submittedName>
</protein>
<keyword evidence="2" id="KW-0732">Signal</keyword>
<evidence type="ECO:0000313" key="4">
    <source>
        <dbReference type="RefSeq" id="XP_031556647.1"/>
    </source>
</evidence>
<feature type="chain" id="PRO_5027759288" evidence="2">
    <location>
        <begin position="20"/>
        <end position="154"/>
    </location>
</feature>
<gene>
    <name evidence="4" type="primary">LOC116293367</name>
</gene>
<feature type="signal peptide" evidence="2">
    <location>
        <begin position="1"/>
        <end position="19"/>
    </location>
</feature>
<dbReference type="OrthoDB" id="5982820at2759"/>
<dbReference type="RefSeq" id="XP_031556647.1">
    <property type="nucleotide sequence ID" value="XM_031700787.1"/>
</dbReference>
<accession>A0A6P8HVM5</accession>
<dbReference type="KEGG" id="aten:116293367"/>
<dbReference type="AlphaFoldDB" id="A0A6P8HVM5"/>
<keyword evidence="1" id="KW-0175">Coiled coil</keyword>
<proteinExistence type="predicted"/>
<keyword evidence="3" id="KW-1185">Reference proteome</keyword>
<name>A0A6P8HVM5_ACTTE</name>
<dbReference type="GeneID" id="116293367"/>
<dbReference type="Proteomes" id="UP000515163">
    <property type="component" value="Unplaced"/>
</dbReference>
<evidence type="ECO:0000256" key="1">
    <source>
        <dbReference type="SAM" id="Coils"/>
    </source>
</evidence>
<sequence>MFIAYRVIALFFLLGICFSFELPDLDEVQNSDDNELEKLLASVRLLVTGLKTDIKVQEAKIKNLETNYKSLSKKVGSSQARLSNVERRINGARTTCNDRETAWAPYSGAPIMFLDRQAVTCPQGYFLSRFHLIRQADRVQAPVRYRFRCCKFIL</sequence>
<dbReference type="InParanoid" id="A0A6P8HVM5"/>
<evidence type="ECO:0000313" key="3">
    <source>
        <dbReference type="Proteomes" id="UP000515163"/>
    </source>
</evidence>